<keyword evidence="2" id="KW-0548">Nucleotidyltransferase</keyword>
<dbReference type="InterPro" id="IPR002166">
    <property type="entry name" value="RNA_pol_HCV"/>
</dbReference>
<evidence type="ECO:0000313" key="3">
    <source>
        <dbReference type="EMBL" id="QDH88774.1"/>
    </source>
</evidence>
<sequence>MESLGRDPLVVKDSYLTSFVKFEKQDLGKAPRVINPRSPRYNLVLGKYLKFLEKRVYKGINRAFGAHTAHTVIKGLNVEESGKVVMAKWRRFGKPVGVGLDTKVRHAHLRSRSEI</sequence>
<dbReference type="GO" id="GO:0003723">
    <property type="term" value="F:RNA binding"/>
    <property type="evidence" value="ECO:0007669"/>
    <property type="project" value="InterPro"/>
</dbReference>
<protein>
    <submittedName>
        <fullName evidence="3">RNA-dependent RNA polymerase</fullName>
    </submittedName>
</protein>
<dbReference type="EMBL" id="MN034348">
    <property type="protein sequence ID" value="QDH88774.1"/>
    <property type="molecule type" value="Genomic_DNA"/>
</dbReference>
<evidence type="ECO:0000256" key="1">
    <source>
        <dbReference type="ARBA" id="ARBA00022679"/>
    </source>
</evidence>
<name>A0A514D589_9VIRU</name>
<evidence type="ECO:0000256" key="2">
    <source>
        <dbReference type="ARBA" id="ARBA00022695"/>
    </source>
</evidence>
<keyword evidence="1" id="KW-0808">Transferase</keyword>
<dbReference type="GO" id="GO:0039694">
    <property type="term" value="P:viral RNA genome replication"/>
    <property type="evidence" value="ECO:0007669"/>
    <property type="project" value="InterPro"/>
</dbReference>
<dbReference type="GO" id="GO:0003968">
    <property type="term" value="F:RNA-directed RNA polymerase activity"/>
    <property type="evidence" value="ECO:0007669"/>
    <property type="project" value="UniProtKB-KW"/>
</dbReference>
<reference evidence="3" key="1">
    <citation type="submission" date="2019-05" db="EMBL/GenBank/DDBJ databases">
        <title>Metatranscriptomic reconstruction reveals RNA viruses with the potential to shape carbon cycling in soil.</title>
        <authorList>
            <person name="Starr E.P."/>
            <person name="Nuccio E."/>
            <person name="Pett-Ridge J."/>
            <person name="Banfield J.F."/>
            <person name="Firestone M.K."/>
        </authorList>
    </citation>
    <scope>NUCLEOTIDE SEQUENCE</scope>
    <source>
        <strain evidence="3">H4_Bulk_Litter_22_scaffold_21820</strain>
    </source>
</reference>
<dbReference type="SUPFAM" id="SSF56672">
    <property type="entry name" value="DNA/RNA polymerases"/>
    <property type="match status" value="1"/>
</dbReference>
<dbReference type="Pfam" id="PF00998">
    <property type="entry name" value="RdRP_3"/>
    <property type="match status" value="1"/>
</dbReference>
<keyword evidence="3" id="KW-0696">RNA-directed RNA polymerase</keyword>
<accession>A0A514D589</accession>
<organism evidence="3">
    <name type="scientific">Riboviria sp</name>
    <dbReference type="NCBI Taxonomy" id="2585031"/>
    <lineage>
        <taxon>Viruses</taxon>
        <taxon>Riboviria</taxon>
    </lineage>
</organism>
<proteinExistence type="predicted"/>
<dbReference type="InterPro" id="IPR043502">
    <property type="entry name" value="DNA/RNA_pol_sf"/>
</dbReference>
<gene>
    <name evidence="3" type="ORF">H4BulkLitter2221820_000001</name>
</gene>